<dbReference type="Proteomes" id="UP001548713">
    <property type="component" value="Unassembled WGS sequence"/>
</dbReference>
<dbReference type="Pfam" id="PF13412">
    <property type="entry name" value="HTH_24"/>
    <property type="match status" value="1"/>
</dbReference>
<dbReference type="RefSeq" id="WP_353983410.1">
    <property type="nucleotide sequence ID" value="NZ_JBEWLY010000008.1"/>
</dbReference>
<evidence type="ECO:0000313" key="2">
    <source>
        <dbReference type="EMBL" id="MET1754961.1"/>
    </source>
</evidence>
<dbReference type="InterPro" id="IPR036390">
    <property type="entry name" value="WH_DNA-bd_sf"/>
</dbReference>
<dbReference type="PANTHER" id="PTHR18964">
    <property type="entry name" value="ROK (REPRESSOR, ORF, KINASE) FAMILY"/>
    <property type="match status" value="1"/>
</dbReference>
<accession>A0ABV2CZC5</accession>
<dbReference type="InterPro" id="IPR036388">
    <property type="entry name" value="WH-like_DNA-bd_sf"/>
</dbReference>
<dbReference type="Pfam" id="PF00480">
    <property type="entry name" value="ROK"/>
    <property type="match status" value="1"/>
</dbReference>
<protein>
    <submittedName>
        <fullName evidence="2">ROK family transcriptional regulator</fullName>
    </submittedName>
</protein>
<comment type="caution">
    <text evidence="2">The sequence shown here is derived from an EMBL/GenBank/DDBJ whole genome shotgun (WGS) entry which is preliminary data.</text>
</comment>
<comment type="similarity">
    <text evidence="1">Belongs to the ROK (NagC/XylR) family.</text>
</comment>
<dbReference type="Gene3D" id="1.10.10.10">
    <property type="entry name" value="Winged helix-like DNA-binding domain superfamily/Winged helix DNA-binding domain"/>
    <property type="match status" value="1"/>
</dbReference>
<keyword evidence="3" id="KW-1185">Reference proteome</keyword>
<dbReference type="EMBL" id="JBEWLY010000008">
    <property type="protein sequence ID" value="MET1754961.1"/>
    <property type="molecule type" value="Genomic_DNA"/>
</dbReference>
<dbReference type="PANTHER" id="PTHR18964:SF149">
    <property type="entry name" value="BIFUNCTIONAL UDP-N-ACETYLGLUCOSAMINE 2-EPIMERASE_N-ACETYLMANNOSAMINE KINASE"/>
    <property type="match status" value="1"/>
</dbReference>
<sequence>MNKITDTAATGQRPHAARTTLAVLKALRRDKRISRKDLPGLTGLSAGTITAVTSDLVARGLIVEQRAAGTGKGRPRTYLEIDAAGPVVVGARLSERGELQTAFVDLTGRELFTARTPIPVFPTLAQFAQRICDELDRAIVTSTIVPRTIAHVGLAVPALVDDRTGVVHQMLTVASDPVPLADMLAERLNLPVTVENNANCLVRGEHWFGCAQEHDDFTLFRVGYVLSSARYAGGMPRTGAHGFTPEIGHAKTAYGSEAKPCFCGALGCVSAYCSIAGLVMHPEEWHASRLPPLEVVDERFARLLDDAEQGHPEALDALKTAGEHLGRIVADHVNAADPGSIIILVPDERYRKLTMATFQDNLDALALPAFLRNTRVSFATTSKDWQWKGMAALALEKAYLGPARKPEPV</sequence>
<dbReference type="Gene3D" id="3.30.420.40">
    <property type="match status" value="2"/>
</dbReference>
<evidence type="ECO:0000313" key="3">
    <source>
        <dbReference type="Proteomes" id="UP001548713"/>
    </source>
</evidence>
<gene>
    <name evidence="2" type="ORF">ABVV53_05740</name>
</gene>
<name>A0ABV2CZC5_9SPHN</name>
<evidence type="ECO:0000256" key="1">
    <source>
        <dbReference type="ARBA" id="ARBA00006479"/>
    </source>
</evidence>
<reference evidence="2 3" key="1">
    <citation type="submission" date="2024-07" db="EMBL/GenBank/DDBJ databases">
        <title>Novosphingobium kalidii RD2P27.</title>
        <authorList>
            <person name="Sun J.-Q."/>
        </authorList>
    </citation>
    <scope>NUCLEOTIDE SEQUENCE [LARGE SCALE GENOMIC DNA]</scope>
    <source>
        <strain evidence="2 3">RD2P27</strain>
    </source>
</reference>
<dbReference type="SUPFAM" id="SSF53067">
    <property type="entry name" value="Actin-like ATPase domain"/>
    <property type="match status" value="1"/>
</dbReference>
<dbReference type="InterPro" id="IPR043129">
    <property type="entry name" value="ATPase_NBD"/>
</dbReference>
<dbReference type="SUPFAM" id="SSF46785">
    <property type="entry name" value="Winged helix' DNA-binding domain"/>
    <property type="match status" value="1"/>
</dbReference>
<organism evidence="2 3">
    <name type="scientific">Novosphingobium kalidii</name>
    <dbReference type="NCBI Taxonomy" id="3230299"/>
    <lineage>
        <taxon>Bacteria</taxon>
        <taxon>Pseudomonadati</taxon>
        <taxon>Pseudomonadota</taxon>
        <taxon>Alphaproteobacteria</taxon>
        <taxon>Sphingomonadales</taxon>
        <taxon>Sphingomonadaceae</taxon>
        <taxon>Novosphingobium</taxon>
    </lineage>
</organism>
<dbReference type="InterPro" id="IPR000600">
    <property type="entry name" value="ROK"/>
</dbReference>
<proteinExistence type="inferred from homology"/>